<dbReference type="AlphaFoldDB" id="A0AAV4M455"/>
<evidence type="ECO:0000313" key="2">
    <source>
        <dbReference type="Proteomes" id="UP001054945"/>
    </source>
</evidence>
<organism evidence="1 2">
    <name type="scientific">Caerostris extrusa</name>
    <name type="common">Bark spider</name>
    <name type="synonym">Caerostris bankana</name>
    <dbReference type="NCBI Taxonomy" id="172846"/>
    <lineage>
        <taxon>Eukaryota</taxon>
        <taxon>Metazoa</taxon>
        <taxon>Ecdysozoa</taxon>
        <taxon>Arthropoda</taxon>
        <taxon>Chelicerata</taxon>
        <taxon>Arachnida</taxon>
        <taxon>Araneae</taxon>
        <taxon>Araneomorphae</taxon>
        <taxon>Entelegynae</taxon>
        <taxon>Araneoidea</taxon>
        <taxon>Araneidae</taxon>
        <taxon>Caerostris</taxon>
    </lineage>
</organism>
<keyword evidence="2" id="KW-1185">Reference proteome</keyword>
<accession>A0AAV4M455</accession>
<proteinExistence type="predicted"/>
<comment type="caution">
    <text evidence="1">The sequence shown here is derived from an EMBL/GenBank/DDBJ whole genome shotgun (WGS) entry which is preliminary data.</text>
</comment>
<evidence type="ECO:0000313" key="1">
    <source>
        <dbReference type="EMBL" id="GIX66615.1"/>
    </source>
</evidence>
<dbReference type="EMBL" id="BPLR01019328">
    <property type="protein sequence ID" value="GIX66615.1"/>
    <property type="molecule type" value="Genomic_DNA"/>
</dbReference>
<reference evidence="1 2" key="1">
    <citation type="submission" date="2021-06" db="EMBL/GenBank/DDBJ databases">
        <title>Caerostris extrusa draft genome.</title>
        <authorList>
            <person name="Kono N."/>
            <person name="Arakawa K."/>
        </authorList>
    </citation>
    <scope>NUCLEOTIDE SEQUENCE [LARGE SCALE GENOMIC DNA]</scope>
</reference>
<dbReference type="Proteomes" id="UP001054945">
    <property type="component" value="Unassembled WGS sequence"/>
</dbReference>
<name>A0AAV4M455_CAEEX</name>
<sequence length="102" mass="11182">MADCTSIDPVLSLRLIRISTFMGPALSRSSVHKTTLFIHRGRVLHFAENPFVQLHCGNRVRITSRGTRKRRAVAESPGREVSCMTSDHSPVIVGCGLPPEAS</sequence>
<protein>
    <submittedName>
        <fullName evidence="1">Uncharacterized protein</fullName>
    </submittedName>
</protein>
<gene>
    <name evidence="1" type="ORF">CEXT_657611</name>
</gene>